<dbReference type="EMBL" id="HBGU01037396">
    <property type="protein sequence ID" value="CAD9463666.1"/>
    <property type="molecule type" value="Transcribed_RNA"/>
</dbReference>
<feature type="compositionally biased region" description="Low complexity" evidence="1">
    <location>
        <begin position="59"/>
        <end position="73"/>
    </location>
</feature>
<feature type="compositionally biased region" description="Acidic residues" evidence="1">
    <location>
        <begin position="24"/>
        <end position="37"/>
    </location>
</feature>
<evidence type="ECO:0000313" key="2">
    <source>
        <dbReference type="EMBL" id="CAD9463666.1"/>
    </source>
</evidence>
<feature type="compositionally biased region" description="Basic and acidic residues" evidence="1">
    <location>
        <begin position="97"/>
        <end position="106"/>
    </location>
</feature>
<protein>
    <submittedName>
        <fullName evidence="2">Uncharacterized protein</fullName>
    </submittedName>
</protein>
<evidence type="ECO:0000256" key="1">
    <source>
        <dbReference type="SAM" id="MobiDB-lite"/>
    </source>
</evidence>
<gene>
    <name evidence="2" type="ORF">CBRE1094_LOCUS20475</name>
</gene>
<organism evidence="2">
    <name type="scientific">Haptolina brevifila</name>
    <dbReference type="NCBI Taxonomy" id="156173"/>
    <lineage>
        <taxon>Eukaryota</taxon>
        <taxon>Haptista</taxon>
        <taxon>Haptophyta</taxon>
        <taxon>Prymnesiophyceae</taxon>
        <taxon>Prymnesiales</taxon>
        <taxon>Prymnesiaceae</taxon>
        <taxon>Haptolina</taxon>
    </lineage>
</organism>
<dbReference type="AlphaFoldDB" id="A0A7S2DUW1"/>
<feature type="region of interest" description="Disordered" evidence="1">
    <location>
        <begin position="97"/>
        <end position="124"/>
    </location>
</feature>
<proteinExistence type="predicted"/>
<name>A0A7S2DUW1_9EUKA</name>
<accession>A0A7S2DUW1</accession>
<reference evidence="2" key="1">
    <citation type="submission" date="2021-01" db="EMBL/GenBank/DDBJ databases">
        <authorList>
            <person name="Corre E."/>
            <person name="Pelletier E."/>
            <person name="Niang G."/>
            <person name="Scheremetjew M."/>
            <person name="Finn R."/>
            <person name="Kale V."/>
            <person name="Holt S."/>
            <person name="Cochrane G."/>
            <person name="Meng A."/>
            <person name="Brown T."/>
            <person name="Cohen L."/>
        </authorList>
    </citation>
    <scope>NUCLEOTIDE SEQUENCE</scope>
    <source>
        <strain evidence="2">UTEX LB 985</strain>
    </source>
</reference>
<feature type="region of interest" description="Disordered" evidence="1">
    <location>
        <begin position="20"/>
        <end position="75"/>
    </location>
</feature>
<sequence>MGYQVRGANRVWRVETARPSIELYDADDSDDDNDDNDDVLRTSGAGTPVTPKELVDLDSAASTDSAEASSSSAWERLMTSPTSIFAAPVATALPWDNPRRRLRNSDETCEEESSSHGSHIGPRCVGVQRSSATGSDVRVAAAMVNTVSVVDVPGERRSWHTNNGRPGSGCSR</sequence>